<dbReference type="EMBL" id="CP035492">
    <property type="protein sequence ID" value="QAY66191.1"/>
    <property type="molecule type" value="Genomic_DNA"/>
</dbReference>
<reference evidence="1 2" key="1">
    <citation type="submission" date="2019-01" db="EMBL/GenBank/DDBJ databases">
        <title>Genome sequencing of strain FW100M-2.</title>
        <authorList>
            <person name="Heo J."/>
            <person name="Kim S.-J."/>
            <person name="Kim J.-S."/>
            <person name="Hong S.-B."/>
            <person name="Kwon S.-W."/>
        </authorList>
    </citation>
    <scope>NUCLEOTIDE SEQUENCE [LARGE SCALE GENOMIC DNA]</scope>
    <source>
        <strain evidence="1 2">FW100M-2</strain>
    </source>
</reference>
<dbReference type="Proteomes" id="UP000293568">
    <property type="component" value="Chromosome"/>
</dbReference>
<accession>A0A4V0YF21</accession>
<evidence type="ECO:0000313" key="2">
    <source>
        <dbReference type="Proteomes" id="UP000293568"/>
    </source>
</evidence>
<protein>
    <submittedName>
        <fullName evidence="1">Uncharacterized protein</fullName>
    </submittedName>
</protein>
<dbReference type="OrthoDB" id="2649144at2"/>
<proteinExistence type="predicted"/>
<evidence type="ECO:0000313" key="1">
    <source>
        <dbReference type="EMBL" id="QAY66191.1"/>
    </source>
</evidence>
<dbReference type="KEGG" id="pprt:ET464_07055"/>
<keyword evidence="2" id="KW-1185">Reference proteome</keyword>
<sequence>MEKRHRRSTMLFSLLFLLMLVIAVGSFIFGVKIGVNKTEDRYKSDQEAAAVLKTAAPASQQDLVSFYNTVFLPYSEFQTKWLESERALSQGKLTKSESAFTKLAKLAKQQYVEAGTVNMQNIQLLGSAQTSYLRSLKLFGQAAEEAAAHAKKLKNADLSASIAADVNYKTAIKQQLAAQQLFYDGMLQWNASVDSSIPAHYSYNPNMKLAAWNKLPLIVKNKLMADQLKSVNALTEFYPQDLASRIDALVKGGQAAKLKLVTLSDAIHLLSDTNAVRSGDYDSSKTKLYAGEQLPVPFS</sequence>
<name>A0A4V0YF21_9BACL</name>
<gene>
    <name evidence="1" type="ORF">ET464_07055</name>
</gene>
<dbReference type="RefSeq" id="WP_129439522.1">
    <property type="nucleotide sequence ID" value="NZ_CP035492.1"/>
</dbReference>
<organism evidence="1 2">
    <name type="scientific">Paenibacillus protaetiae</name>
    <dbReference type="NCBI Taxonomy" id="2509456"/>
    <lineage>
        <taxon>Bacteria</taxon>
        <taxon>Bacillati</taxon>
        <taxon>Bacillota</taxon>
        <taxon>Bacilli</taxon>
        <taxon>Bacillales</taxon>
        <taxon>Paenibacillaceae</taxon>
        <taxon>Paenibacillus</taxon>
    </lineage>
</organism>
<dbReference type="AlphaFoldDB" id="A0A4V0YF21"/>